<dbReference type="AlphaFoldDB" id="A0A3E1EVW2"/>
<evidence type="ECO:0000256" key="1">
    <source>
        <dbReference type="SAM" id="Phobius"/>
    </source>
</evidence>
<accession>A0A3E1EVW2</accession>
<keyword evidence="3" id="KW-1185">Reference proteome</keyword>
<evidence type="ECO:0008006" key="4">
    <source>
        <dbReference type="Google" id="ProtNLM"/>
    </source>
</evidence>
<reference evidence="2 3" key="1">
    <citation type="submission" date="2018-08" db="EMBL/GenBank/DDBJ databases">
        <title>The draft genome squence of Brumimicrobium sp. N62.</title>
        <authorList>
            <person name="Du Z.-J."/>
            <person name="Luo H.-R."/>
        </authorList>
    </citation>
    <scope>NUCLEOTIDE SEQUENCE [LARGE SCALE GENOMIC DNA]</scope>
    <source>
        <strain evidence="2 3">N62</strain>
    </source>
</reference>
<gene>
    <name evidence="2" type="ORF">DXU93_11210</name>
</gene>
<keyword evidence="1" id="KW-0472">Membrane</keyword>
<dbReference type="Proteomes" id="UP000257127">
    <property type="component" value="Unassembled WGS sequence"/>
</dbReference>
<comment type="caution">
    <text evidence="2">The sequence shown here is derived from an EMBL/GenBank/DDBJ whole genome shotgun (WGS) entry which is preliminary data.</text>
</comment>
<name>A0A3E1EVW2_9FLAO</name>
<dbReference type="EMBL" id="QURB01000007">
    <property type="protein sequence ID" value="RFC53690.1"/>
    <property type="molecule type" value="Genomic_DNA"/>
</dbReference>
<keyword evidence="1" id="KW-0812">Transmembrane</keyword>
<feature type="transmembrane region" description="Helical" evidence="1">
    <location>
        <begin position="45"/>
        <end position="66"/>
    </location>
</feature>
<organism evidence="2 3">
    <name type="scientific">Brumimicrobium aurantiacum</name>
    <dbReference type="NCBI Taxonomy" id="1737063"/>
    <lineage>
        <taxon>Bacteria</taxon>
        <taxon>Pseudomonadati</taxon>
        <taxon>Bacteroidota</taxon>
        <taxon>Flavobacteriia</taxon>
        <taxon>Flavobacteriales</taxon>
        <taxon>Crocinitomicaceae</taxon>
        <taxon>Brumimicrobium</taxon>
    </lineage>
</organism>
<evidence type="ECO:0000313" key="3">
    <source>
        <dbReference type="Proteomes" id="UP000257127"/>
    </source>
</evidence>
<sequence>MGLNLGLSFTFSKILPYMLEFFAVCLLLFNVYRQYLTGVSLTIRRLVSMLILFGGCGAAFAANPIYEGDFSHQYREVFLTGENAKTFEQGLTMVALPGCPFCFQKLDEMKKISALYPSIPMHVFVINNDQAALEAYRERAEGIIEVEMFPDSRLLKSVIIGGYPNLIYNHDVQDSKLISWSNSGFGSTSWDYILDSEGL</sequence>
<protein>
    <recommendedName>
        <fullName evidence="4">Redoxin domain-containing protein</fullName>
    </recommendedName>
</protein>
<proteinExistence type="predicted"/>
<evidence type="ECO:0000313" key="2">
    <source>
        <dbReference type="EMBL" id="RFC53690.1"/>
    </source>
</evidence>
<keyword evidence="1" id="KW-1133">Transmembrane helix</keyword>
<feature type="transmembrane region" description="Helical" evidence="1">
    <location>
        <begin position="14"/>
        <end position="33"/>
    </location>
</feature>